<keyword evidence="2" id="KW-1185">Reference proteome</keyword>
<dbReference type="OrthoDB" id="495783at2"/>
<dbReference type="PANTHER" id="PTHR30087:SF0">
    <property type="entry name" value="INNER MEMBRANE PROTEIN"/>
    <property type="match status" value="1"/>
</dbReference>
<dbReference type="RefSeq" id="WP_126824838.1">
    <property type="nucleotide sequence ID" value="NZ_PIQG01000001.1"/>
</dbReference>
<sequence length="227" mass="25136">MLQKRTLKIGVSACLMGMPVRYDGTAKTSADCQQLADSFEVITFCPEVGAGMGVPRPTIYLTGEIAAYQARLHHNNQDVTLALEHYSQSRRNELAQLSGCILKSRSPSCGVNSAPLVNDGQATGELVDGIFTQVIRAEFPDMPILDSDDVDDELALAQFLLKATVYGHAELCLGDFAWLPQGSDPELKIRRLLPDIYKKIETLSIDKCEQFRAQFEDGQQNNRRAER</sequence>
<name>A0A432ZMY1_9GAMM</name>
<dbReference type="PANTHER" id="PTHR30087">
    <property type="entry name" value="INNER MEMBRANE PROTEIN"/>
    <property type="match status" value="1"/>
</dbReference>
<dbReference type="Pfam" id="PF04463">
    <property type="entry name" value="2-thiour_desulf"/>
    <property type="match status" value="1"/>
</dbReference>
<comment type="caution">
    <text evidence="1">The sequence shown here is derived from an EMBL/GenBank/DDBJ whole genome shotgun (WGS) entry which is preliminary data.</text>
</comment>
<proteinExistence type="predicted"/>
<evidence type="ECO:0000313" key="2">
    <source>
        <dbReference type="Proteomes" id="UP000288279"/>
    </source>
</evidence>
<accession>A0A432ZMY1</accession>
<dbReference type="EMBL" id="PIQG01000001">
    <property type="protein sequence ID" value="RUO79249.1"/>
    <property type="molecule type" value="Genomic_DNA"/>
</dbReference>
<protein>
    <submittedName>
        <fullName evidence="1">Uncharacterized protein</fullName>
    </submittedName>
</protein>
<gene>
    <name evidence="1" type="ORF">CWI83_01675</name>
</gene>
<dbReference type="InterPro" id="IPR007553">
    <property type="entry name" value="2-thiour_desulf"/>
</dbReference>
<organism evidence="1 2">
    <name type="scientific">Pseudidiomarina taiwanensis</name>
    <dbReference type="NCBI Taxonomy" id="337250"/>
    <lineage>
        <taxon>Bacteria</taxon>
        <taxon>Pseudomonadati</taxon>
        <taxon>Pseudomonadota</taxon>
        <taxon>Gammaproteobacteria</taxon>
        <taxon>Alteromonadales</taxon>
        <taxon>Idiomarinaceae</taxon>
        <taxon>Pseudidiomarina</taxon>
    </lineage>
</organism>
<evidence type="ECO:0000313" key="1">
    <source>
        <dbReference type="EMBL" id="RUO79249.1"/>
    </source>
</evidence>
<dbReference type="Proteomes" id="UP000288279">
    <property type="component" value="Unassembled WGS sequence"/>
</dbReference>
<reference evidence="1 2" key="1">
    <citation type="journal article" date="2011" name="Front. Microbiol.">
        <title>Genomic signatures of strain selection and enhancement in Bacillus atrophaeus var. globigii, a historical biowarfare simulant.</title>
        <authorList>
            <person name="Gibbons H.S."/>
            <person name="Broomall S.M."/>
            <person name="McNew L.A."/>
            <person name="Daligault H."/>
            <person name="Chapman C."/>
            <person name="Bruce D."/>
            <person name="Karavis M."/>
            <person name="Krepps M."/>
            <person name="McGregor P.A."/>
            <person name="Hong C."/>
            <person name="Park K.H."/>
            <person name="Akmal A."/>
            <person name="Feldman A."/>
            <person name="Lin J.S."/>
            <person name="Chang W.E."/>
            <person name="Higgs B.W."/>
            <person name="Demirev P."/>
            <person name="Lindquist J."/>
            <person name="Liem A."/>
            <person name="Fochler E."/>
            <person name="Read T.D."/>
            <person name="Tapia R."/>
            <person name="Johnson S."/>
            <person name="Bishop-Lilly K.A."/>
            <person name="Detter C."/>
            <person name="Han C."/>
            <person name="Sozhamannan S."/>
            <person name="Rosenzweig C.N."/>
            <person name="Skowronski E.W."/>
        </authorList>
    </citation>
    <scope>NUCLEOTIDE SEQUENCE [LARGE SCALE GENOMIC DNA]</scope>
    <source>
        <strain evidence="1 2">PIT1</strain>
    </source>
</reference>
<dbReference type="AlphaFoldDB" id="A0A432ZMY1"/>